<feature type="region of interest" description="Disordered" evidence="5">
    <location>
        <begin position="22"/>
        <end position="200"/>
    </location>
</feature>
<keyword evidence="3" id="KW-0158">Chromosome</keyword>
<dbReference type="InterPro" id="IPR009072">
    <property type="entry name" value="Histone-fold"/>
</dbReference>
<reference evidence="7 8" key="1">
    <citation type="journal article" date="2018" name="IMA Fungus">
        <title>IMA Genome-F 9: Draft genome sequence of Annulohypoxylon stygium, Aspergillus mulundensis, Berkeleyomyces basicola (syn. Thielaviopsis basicola), Ceratocystis smalleyi, two Cercospora beticola strains, Coleophoma cylindrospora, Fusarium fracticaudum, Phialophora cf. hyalina, and Morchella septimelata.</title>
        <authorList>
            <person name="Wingfield B.D."/>
            <person name="Bills G.F."/>
            <person name="Dong Y."/>
            <person name="Huang W."/>
            <person name="Nel W.J."/>
            <person name="Swalarsk-Parry B.S."/>
            <person name="Vaghefi N."/>
            <person name="Wilken P.M."/>
            <person name="An Z."/>
            <person name="de Beer Z.W."/>
            <person name="De Vos L."/>
            <person name="Chen L."/>
            <person name="Duong T.A."/>
            <person name="Gao Y."/>
            <person name="Hammerbacher A."/>
            <person name="Kikkert J.R."/>
            <person name="Li Y."/>
            <person name="Li H."/>
            <person name="Li K."/>
            <person name="Li Q."/>
            <person name="Liu X."/>
            <person name="Ma X."/>
            <person name="Naidoo K."/>
            <person name="Pethybridge S.J."/>
            <person name="Sun J."/>
            <person name="Steenkamp E.T."/>
            <person name="van der Nest M.A."/>
            <person name="van Wyk S."/>
            <person name="Wingfield M.J."/>
            <person name="Xiong C."/>
            <person name="Yue Q."/>
            <person name="Zhang X."/>
        </authorList>
    </citation>
    <scope>NUCLEOTIDE SEQUENCE [LARGE SCALE GENOMIC DNA]</scope>
    <source>
        <strain evidence="7 8">BP6252</strain>
    </source>
</reference>
<evidence type="ECO:0000259" key="6">
    <source>
        <dbReference type="Pfam" id="PF15511"/>
    </source>
</evidence>
<dbReference type="Gene3D" id="1.10.20.10">
    <property type="entry name" value="Histone, subunit A"/>
    <property type="match status" value="1"/>
</dbReference>
<dbReference type="PANTHER" id="PTHR22980:SF5">
    <property type="entry name" value="CENP-T_HISTONE H4 HISTONE FOLD DOMAIN-CONTAINING PROTEIN"/>
    <property type="match status" value="1"/>
</dbReference>
<dbReference type="InterPro" id="IPR035425">
    <property type="entry name" value="CENP-T/H4_C"/>
</dbReference>
<feature type="compositionally biased region" description="Acidic residues" evidence="5">
    <location>
        <begin position="354"/>
        <end position="365"/>
    </location>
</feature>
<comment type="caution">
    <text evidence="7">The sequence shown here is derived from an EMBL/GenBank/DDBJ whole genome shotgun (WGS) entry which is preliminary data.</text>
</comment>
<dbReference type="GO" id="GO:0031297">
    <property type="term" value="P:replication fork processing"/>
    <property type="evidence" value="ECO:0007669"/>
    <property type="project" value="TreeGrafter"/>
</dbReference>
<protein>
    <recommendedName>
        <fullName evidence="6">CENP-T/Histone H4 histone fold domain-containing protein</fullName>
    </recommendedName>
</protein>
<dbReference type="GO" id="GO:0000712">
    <property type="term" value="P:resolution of meiotic recombination intermediates"/>
    <property type="evidence" value="ECO:0007669"/>
    <property type="project" value="TreeGrafter"/>
</dbReference>
<dbReference type="GO" id="GO:0046982">
    <property type="term" value="F:protein heterodimerization activity"/>
    <property type="evidence" value="ECO:0007669"/>
    <property type="project" value="InterPro"/>
</dbReference>
<dbReference type="PANTHER" id="PTHR22980">
    <property type="entry name" value="CORTISTATIN"/>
    <property type="match status" value="1"/>
</dbReference>
<dbReference type="FunFam" id="1.10.20.10:FF:000105">
    <property type="entry name" value="Inner kinetochore subunit cnp20"/>
    <property type="match status" value="1"/>
</dbReference>
<name>A0A3D8RTP0_9HELO</name>
<accession>A0A3D8RTP0</accession>
<proteinExistence type="predicted"/>
<feature type="region of interest" description="Disordered" evidence="5">
    <location>
        <begin position="333"/>
        <end position="382"/>
    </location>
</feature>
<feature type="region of interest" description="Disordered" evidence="5">
    <location>
        <begin position="513"/>
        <end position="532"/>
    </location>
</feature>
<dbReference type="Proteomes" id="UP000256645">
    <property type="component" value="Unassembled WGS sequence"/>
</dbReference>
<comment type="subcellular location">
    <subcellularLocation>
        <location evidence="2">Chromosome</location>
    </subcellularLocation>
    <subcellularLocation>
        <location evidence="1">Nucleus</location>
    </subcellularLocation>
</comment>
<evidence type="ECO:0000256" key="5">
    <source>
        <dbReference type="SAM" id="MobiDB-lite"/>
    </source>
</evidence>
<dbReference type="GO" id="GO:0071821">
    <property type="term" value="C:FANCM-MHF complex"/>
    <property type="evidence" value="ECO:0007669"/>
    <property type="project" value="TreeGrafter"/>
</dbReference>
<feature type="domain" description="CENP-T/Histone H4 histone fold" evidence="6">
    <location>
        <begin position="407"/>
        <end position="513"/>
    </location>
</feature>
<evidence type="ECO:0000256" key="2">
    <source>
        <dbReference type="ARBA" id="ARBA00004286"/>
    </source>
</evidence>
<evidence type="ECO:0000256" key="3">
    <source>
        <dbReference type="ARBA" id="ARBA00022454"/>
    </source>
</evidence>
<sequence length="532" mass="58275">MSPGRKVPATGESAALKLIEARLPRITPRNSDAEMTSEATATAKETPYETLRQLANVIPKPLTPQRRASSVGPSLTTGRTPTAQAKTPGAGQRLLGSAKRTNILTPHGRAAVREIELRRAGLTPGKDRRRSGRQQRETPRDVLRALSRTLAPATKPIESSPPPQIPSERLLLPIRDVSDDEADGERPRLSLPLGDDEDEDDSFLLPPQSAELLDDNFTVQSVELPRRATSEQPGRLYRGSFGSIRLSDRFADLNDLDSEGAGYNLNDSSQLGAGNFEYGEVAGDDITQLPGDGSDLFGDLALGFPISPGRHSDVRPAFVPDDDDQTFAFAITQQEEPADFVGERDGLEGKSDDNPMDEDSEPDEMNAERPEQSMFADSPLETSHNPEIIGAAIRKPAQKRRLKISKHDIQYPSLPIGVVKKLAGTFARTGGNSKAKLSKETLEAIQQASDWFFEQASEDLAAFAKHAGRKTIDESDLITLMSRQRQINATTTPFSLAQRYLPRELLQEMRMVPPTKSRSARQLNLVEETDEG</sequence>
<dbReference type="GO" id="GO:0005694">
    <property type="term" value="C:chromosome"/>
    <property type="evidence" value="ECO:0007669"/>
    <property type="project" value="UniProtKB-SubCell"/>
</dbReference>
<dbReference type="SUPFAM" id="SSF47113">
    <property type="entry name" value="Histone-fold"/>
    <property type="match status" value="1"/>
</dbReference>
<feature type="compositionally biased region" description="Basic and acidic residues" evidence="5">
    <location>
        <begin position="341"/>
        <end position="353"/>
    </location>
</feature>
<dbReference type="Pfam" id="PF15511">
    <property type="entry name" value="CENP-T_C"/>
    <property type="match status" value="1"/>
</dbReference>
<dbReference type="GO" id="GO:0003682">
    <property type="term" value="F:chromatin binding"/>
    <property type="evidence" value="ECO:0007669"/>
    <property type="project" value="TreeGrafter"/>
</dbReference>
<evidence type="ECO:0000313" key="7">
    <source>
        <dbReference type="EMBL" id="RDW77413.1"/>
    </source>
</evidence>
<dbReference type="EMBL" id="PDLM01000005">
    <property type="protein sequence ID" value="RDW77413.1"/>
    <property type="molecule type" value="Genomic_DNA"/>
</dbReference>
<dbReference type="AlphaFoldDB" id="A0A3D8RTP0"/>
<organism evidence="7 8">
    <name type="scientific">Coleophoma cylindrospora</name>
    <dbReference type="NCBI Taxonomy" id="1849047"/>
    <lineage>
        <taxon>Eukaryota</taxon>
        <taxon>Fungi</taxon>
        <taxon>Dikarya</taxon>
        <taxon>Ascomycota</taxon>
        <taxon>Pezizomycotina</taxon>
        <taxon>Leotiomycetes</taxon>
        <taxon>Helotiales</taxon>
        <taxon>Dermateaceae</taxon>
        <taxon>Coleophoma</taxon>
    </lineage>
</organism>
<dbReference type="STRING" id="1849047.A0A3D8RTP0"/>
<feature type="compositionally biased region" description="Polar residues" evidence="5">
    <location>
        <begin position="66"/>
        <end position="85"/>
    </location>
</feature>
<dbReference type="OrthoDB" id="10071681at2759"/>
<keyword evidence="4" id="KW-0539">Nucleus</keyword>
<feature type="compositionally biased region" description="Basic and acidic residues" evidence="5">
    <location>
        <begin position="134"/>
        <end position="143"/>
    </location>
</feature>
<evidence type="ECO:0000256" key="1">
    <source>
        <dbReference type="ARBA" id="ARBA00004123"/>
    </source>
</evidence>
<evidence type="ECO:0000313" key="8">
    <source>
        <dbReference type="Proteomes" id="UP000256645"/>
    </source>
</evidence>
<evidence type="ECO:0000256" key="4">
    <source>
        <dbReference type="ARBA" id="ARBA00023242"/>
    </source>
</evidence>
<keyword evidence="8" id="KW-1185">Reference proteome</keyword>
<feature type="compositionally biased region" description="Polar residues" evidence="5">
    <location>
        <begin position="28"/>
        <end position="40"/>
    </location>
</feature>
<dbReference type="CDD" id="cd22920">
    <property type="entry name" value="HFD_CENP-T"/>
    <property type="match status" value="1"/>
</dbReference>
<gene>
    <name evidence="7" type="ORF">BP6252_05466</name>
</gene>